<keyword evidence="4" id="KW-1185">Reference proteome</keyword>
<keyword evidence="1" id="KW-0472">Membrane</keyword>
<name>A0ABR5CRD4_9HYPH</name>
<reference evidence="3 4" key="1">
    <citation type="submission" date="2015-03" db="EMBL/GenBank/DDBJ databases">
        <title>Draft Genome Sequences of Agrobacterium nepotum Strain 39/7T (= CFBP 7436T = LMG 26435T) and Agrobacterium sp. Strain KFB 330 (= CFBP 8308 = LMG 28674).</title>
        <authorList>
            <person name="Kuzmanovic N."/>
            <person name="Pulawska J."/>
            <person name="Obradovic A."/>
        </authorList>
    </citation>
    <scope>NUCLEOTIDE SEQUENCE [LARGE SCALE GENOMIC DNA]</scope>
    <source>
        <strain evidence="3 4">39/7</strain>
    </source>
</reference>
<evidence type="ECO:0000313" key="3">
    <source>
        <dbReference type="EMBL" id="KJF67398.1"/>
    </source>
</evidence>
<keyword evidence="1" id="KW-0812">Transmembrane</keyword>
<protein>
    <submittedName>
        <fullName evidence="3">Tail protein</fullName>
    </submittedName>
</protein>
<dbReference type="PANTHER" id="PTHR36251">
    <property type="entry name" value="FELS-1 PROPHAGE HOST SPECIFICITY PROTEIN-RELATED"/>
    <property type="match status" value="1"/>
</dbReference>
<feature type="transmembrane region" description="Helical" evidence="1">
    <location>
        <begin position="124"/>
        <end position="147"/>
    </location>
</feature>
<keyword evidence="1" id="KW-1133">Transmembrane helix</keyword>
<gene>
    <name evidence="3" type="ORF">RS75_13025</name>
</gene>
<dbReference type="Pfam" id="PF24801">
    <property type="entry name" value="FNIII-A_GpJ"/>
    <property type="match status" value="1"/>
</dbReference>
<feature type="transmembrane region" description="Helical" evidence="1">
    <location>
        <begin position="95"/>
        <end position="117"/>
    </location>
</feature>
<dbReference type="InterPro" id="IPR055385">
    <property type="entry name" value="GpJ_HDII-ins2"/>
</dbReference>
<dbReference type="NCBIfam" id="NF040662">
    <property type="entry name" value="attach_TipJ_rel"/>
    <property type="match status" value="1"/>
</dbReference>
<dbReference type="EMBL" id="JWJH01000011">
    <property type="protein sequence ID" value="KJF67398.1"/>
    <property type="molecule type" value="Genomic_DNA"/>
</dbReference>
<dbReference type="Proteomes" id="UP000052068">
    <property type="component" value="Unassembled WGS sequence"/>
</dbReference>
<proteinExistence type="predicted"/>
<dbReference type="RefSeq" id="WP_200893634.1">
    <property type="nucleotide sequence ID" value="NZ_JWJH01000011.1"/>
</dbReference>
<organism evidence="3 4">
    <name type="scientific">Rhizobium nepotum 39/7</name>
    <dbReference type="NCBI Taxonomy" id="1368418"/>
    <lineage>
        <taxon>Bacteria</taxon>
        <taxon>Pseudomonadati</taxon>
        <taxon>Pseudomonadota</taxon>
        <taxon>Alphaproteobacteria</taxon>
        <taxon>Hyphomicrobiales</taxon>
        <taxon>Rhizobiaceae</taxon>
        <taxon>Rhizobium/Agrobacterium group</taxon>
        <taxon>Rhizobium</taxon>
    </lineage>
</organism>
<feature type="domain" description="Tip attachment protein J HDII-ins2" evidence="2">
    <location>
        <begin position="283"/>
        <end position="394"/>
    </location>
</feature>
<dbReference type="InterPro" id="IPR053171">
    <property type="entry name" value="Viral_Tip_Attach_Protein"/>
</dbReference>
<dbReference type="PANTHER" id="PTHR36251:SF2">
    <property type="entry name" value="GIFSY-2 PROPHAGE HOST SPECIFICITY PROTEIN J, PHAGE LAMBDA"/>
    <property type="match status" value="1"/>
</dbReference>
<evidence type="ECO:0000256" key="1">
    <source>
        <dbReference type="SAM" id="Phobius"/>
    </source>
</evidence>
<comment type="caution">
    <text evidence="3">The sequence shown here is derived from an EMBL/GenBank/DDBJ whole genome shotgun (WGS) entry which is preliminary data.</text>
</comment>
<accession>A0ABR5CRD4</accession>
<sequence length="1115" mass="120071">MTVQNGVIPVLAAPMIDPAAGRIDMFMAVGSTLADIVKAALPELQPADFRFCRVALVSERGSIIVPADHWRTVRPREGVRVVIRLLPGKNALKSILQIVVSIAAVALGQFWAAGLGFAAGTTGFALASGLIGLGVSIIGNLLINALIPPPKQETLEAENRYTLTGWRNRLEPDGAVPLVLGTVRYAPPFGAYTYTEIVGDWQYLVCLFCFGYGPLSLSGFRIGDTDISEYDEVELHPRYGRPGEAPLSLFPRQVVEETIGAELLKPFPRNDLGEIIEGSAAEEEPVVRTTGGDASGASVILAWPAGLLRYNDEGKANAHVVRLRIDQRPIDGDNWQQVTVIEVNARKLEAFYRQHTWDFPTRGRWQVRCAMETPETTDTKIQQRTTWAALQTIRPEYPLNFPHPLALVALRVKATHQLNGQLDNFNALVSRPCLDYEHTTGQWIERETSNPAALYRYVLQSPANPKAVSDSAIDLEALAEWHDFCRLKGLKYDRAIEDKSTTLRDLLTEIAAAGRASPRHDGLKWSVTIDRPDKLLVDHVSPRNSYDLRVSRSYVEPPDGFRVQFLDATNDYKAAERIVPWPGKEGADMLLVETLDLSGKTSPDEIYREARRRMYEAMHRPDVYTVSQDGPIRVATRGDLVHLSSDIINRVQIAARIKSVSGRLIEIDETVTMEAGKNYAIRFRSGLTEADTIGVSVVRTVQTVAGERASLIINGDGGMPLAGDLLHFGEASTVDYALVVTGVEAGEDFSSHLRLIDAAPVIDQLVDAEDIPAWSGRSGTEIDQSGLIPPAPRFTSIRSGVTGTGVANRIDYLISPGSGPVGSASFEIDHRQIGTTVWTTLIIPAANGGGSLTAYSNGTGVHMRARAFSAAGKPGPYTAVTAFVVGAEDAEIPGGLPEEDIAIGALLGGAVVQFLTSDDTAVTRVQLYRSTSSSLNRDTDAIGLIAVEPSRSFSVPVGDTTRQNLLTNGGFDSAGTWTLGTGWEIDSGKATKTAGTASAVTQPLAATAGAYYRIGFTLSTVTAGNITPRLTGGTTVNGSARTANGMFSDRVQAVSGNNTFDLNASATFAGALDDVFAYLETATCLAQGVHYFWLEPQNSDGVAGPISGPFTVTIR</sequence>
<evidence type="ECO:0000259" key="2">
    <source>
        <dbReference type="Pfam" id="PF24801"/>
    </source>
</evidence>
<evidence type="ECO:0000313" key="4">
    <source>
        <dbReference type="Proteomes" id="UP000052068"/>
    </source>
</evidence>